<dbReference type="Pfam" id="PF02668">
    <property type="entry name" value="TauD"/>
    <property type="match status" value="1"/>
</dbReference>
<dbReference type="GO" id="GO:0016491">
    <property type="term" value="F:oxidoreductase activity"/>
    <property type="evidence" value="ECO:0007669"/>
    <property type="project" value="UniProtKB-KW"/>
</dbReference>
<dbReference type="OrthoDB" id="272271at2759"/>
<protein>
    <recommendedName>
        <fullName evidence="3">TauD/TfdA-like domain-containing protein</fullName>
    </recommendedName>
</protein>
<accession>A0A175WAV0</accession>
<dbReference type="InterPro" id="IPR050411">
    <property type="entry name" value="AlphaKG_dependent_hydroxylases"/>
</dbReference>
<dbReference type="EMBL" id="LCTW02000319">
    <property type="protein sequence ID" value="KXX74803.1"/>
    <property type="molecule type" value="Genomic_DNA"/>
</dbReference>
<dbReference type="Proteomes" id="UP000078237">
    <property type="component" value="Unassembled WGS sequence"/>
</dbReference>
<organism evidence="5 6">
    <name type="scientific">Madurella mycetomatis</name>
    <dbReference type="NCBI Taxonomy" id="100816"/>
    <lineage>
        <taxon>Eukaryota</taxon>
        <taxon>Fungi</taxon>
        <taxon>Dikarya</taxon>
        <taxon>Ascomycota</taxon>
        <taxon>Pezizomycotina</taxon>
        <taxon>Sordariomycetes</taxon>
        <taxon>Sordariomycetidae</taxon>
        <taxon>Sordariales</taxon>
        <taxon>Sordariales incertae sedis</taxon>
        <taxon>Madurella</taxon>
    </lineage>
</organism>
<evidence type="ECO:0000256" key="1">
    <source>
        <dbReference type="ARBA" id="ARBA00023002"/>
    </source>
</evidence>
<dbReference type="InterPro" id="IPR003819">
    <property type="entry name" value="TauD/TfdA-like"/>
</dbReference>
<dbReference type="VEuPathDB" id="FungiDB:MMYC01_203297"/>
<dbReference type="EMBL" id="LCTW02000061">
    <property type="protein sequence ID" value="KXX80370.1"/>
    <property type="molecule type" value="Genomic_DNA"/>
</dbReference>
<reference evidence="5 6" key="3">
    <citation type="submission" date="2016-01" db="EMBL/GenBank/DDBJ databases">
        <title>Madurella mycetomatis genome sequencing.</title>
        <authorList>
            <person name="Van De Sande W."/>
        </authorList>
    </citation>
    <scope>NUCLEOTIDE SEQUENCE [LARGE SCALE GENOMIC DNA]</scope>
    <source>
        <strain evidence="6">mm55</strain>
        <strain evidence="5">Mm55</strain>
    </source>
</reference>
<evidence type="ECO:0000313" key="4">
    <source>
        <dbReference type="EMBL" id="KXX74803.1"/>
    </source>
</evidence>
<dbReference type="SUPFAM" id="SSF51197">
    <property type="entry name" value="Clavaminate synthase-like"/>
    <property type="match status" value="1"/>
</dbReference>
<evidence type="ECO:0000313" key="6">
    <source>
        <dbReference type="Proteomes" id="UP000078237"/>
    </source>
</evidence>
<dbReference type="PANTHER" id="PTHR10696:SF49">
    <property type="entry name" value="TAUD_TFDA-LIKE DOMAIN-CONTAINING PROTEIN"/>
    <property type="match status" value="1"/>
</dbReference>
<dbReference type="AlphaFoldDB" id="A0A175WAV0"/>
<reference evidence="5" key="1">
    <citation type="submission" date="2015-06" db="EMBL/GenBank/DDBJ databases">
        <authorList>
            <person name="Hoefler B.C."/>
            <person name="Straight P.D."/>
        </authorList>
    </citation>
    <scope>NUCLEOTIDE SEQUENCE [LARGE SCALE GENOMIC DNA]</scope>
    <source>
        <strain evidence="5">Mm55</strain>
    </source>
</reference>
<dbReference type="STRING" id="100816.A0A175WAV0"/>
<name>A0A175WAV0_9PEZI</name>
<keyword evidence="1" id="KW-0560">Oxidoreductase</keyword>
<proteinExistence type="predicted"/>
<sequence>MAPTTPVLSPAEDYYSPGLRARFRLDAAKAATPSAPQEPYADINYEVDEDAYRRRSAARVAAGGLATSVPEGWPTRVDGPLVWSGADYERVDESAYVYYLFLEDMLEIHDALQHFKTLDLDGNEVSPATFPLPTLGMKLTDVCTDVYEGRGFAIVRGLDPDAYSVEDLTIVYLGISSYIGDRRGKQDQRGSMLMHVMKRGDLTVDSEDKVSQLASPQRKRSSAEPNASLSHQPFHTDTVTDCLCLFTQSLAEIGGRSVIASSWTVYNELAETRPDLIHVLSAPDWPFDTFHRNPSHYTRPILFHHDGKIIASFSRRLLVGHPPLEQRMPGIPGLTEAQAEALDAVHFIARKHEFKPRMERGDLRFINNMAVLHRREAFTNSHHGGSGGAAAAAMTGVRHLVRIWLHNEIMCWKLPQPLRIAWARVFEDSEREEQWDIVPPMKDGRILRVAGSCD</sequence>
<feature type="region of interest" description="Disordered" evidence="2">
    <location>
        <begin position="207"/>
        <end position="232"/>
    </location>
</feature>
<dbReference type="VEuPathDB" id="FungiDB:MMYC01_207706"/>
<evidence type="ECO:0000259" key="3">
    <source>
        <dbReference type="Pfam" id="PF02668"/>
    </source>
</evidence>
<dbReference type="PANTHER" id="PTHR10696">
    <property type="entry name" value="GAMMA-BUTYROBETAINE HYDROXYLASE-RELATED"/>
    <property type="match status" value="1"/>
</dbReference>
<keyword evidence="6" id="KW-1185">Reference proteome</keyword>
<reference evidence="6" key="2">
    <citation type="submission" date="2015-06" db="EMBL/GenBank/DDBJ databases">
        <authorList>
            <person name="van de Sande W.W.J."/>
        </authorList>
    </citation>
    <scope>NUCLEOTIDE SEQUENCE [LARGE SCALE GENOMIC DNA]</scope>
    <source>
        <strain evidence="6">mm55</strain>
    </source>
</reference>
<feature type="compositionally biased region" description="Polar residues" evidence="2">
    <location>
        <begin position="223"/>
        <end position="232"/>
    </location>
</feature>
<gene>
    <name evidence="5" type="ORF">MMYC01_203297</name>
    <name evidence="4" type="ORF">MMYC01_207706</name>
</gene>
<evidence type="ECO:0000313" key="5">
    <source>
        <dbReference type="EMBL" id="KXX80370.1"/>
    </source>
</evidence>
<dbReference type="Gene3D" id="3.60.130.10">
    <property type="entry name" value="Clavaminate synthase-like"/>
    <property type="match status" value="1"/>
</dbReference>
<dbReference type="InterPro" id="IPR042098">
    <property type="entry name" value="TauD-like_sf"/>
</dbReference>
<evidence type="ECO:0000256" key="2">
    <source>
        <dbReference type="SAM" id="MobiDB-lite"/>
    </source>
</evidence>
<feature type="domain" description="TauD/TfdA-like" evidence="3">
    <location>
        <begin position="126"/>
        <end position="381"/>
    </location>
</feature>
<comment type="caution">
    <text evidence="5">The sequence shown here is derived from an EMBL/GenBank/DDBJ whole genome shotgun (WGS) entry which is preliminary data.</text>
</comment>